<dbReference type="GO" id="GO:0004519">
    <property type="term" value="F:endonuclease activity"/>
    <property type="evidence" value="ECO:0007669"/>
    <property type="project" value="InterPro"/>
</dbReference>
<dbReference type="SUPFAM" id="SSF143011">
    <property type="entry name" value="RelE-like"/>
    <property type="match status" value="1"/>
</dbReference>
<reference evidence="2 3" key="1">
    <citation type="submission" date="2017-09" db="EMBL/GenBank/DDBJ databases">
        <title>Streptomyces genome completion.</title>
        <authorList>
            <person name="Lee N."/>
            <person name="Cho B.-K."/>
        </authorList>
    </citation>
    <scope>NUCLEOTIDE SEQUENCE [LARGE SCALE GENOMIC DNA]</scope>
    <source>
        <strain evidence="2 3">ATCC 14899</strain>
    </source>
</reference>
<dbReference type="Proteomes" id="UP000325763">
    <property type="component" value="Chromosome"/>
</dbReference>
<dbReference type="GO" id="GO:0006401">
    <property type="term" value="P:RNA catabolic process"/>
    <property type="evidence" value="ECO:0007669"/>
    <property type="project" value="InterPro"/>
</dbReference>
<accession>A0A5P2WJ85</accession>
<dbReference type="KEGG" id="snq:CP978_25730"/>
<dbReference type="InterPro" id="IPR009614">
    <property type="entry name" value="YoeB_toxin"/>
</dbReference>
<dbReference type="EMBL" id="CP023747">
    <property type="protein sequence ID" value="QEV43489.1"/>
    <property type="molecule type" value="Genomic_DNA"/>
</dbReference>
<evidence type="ECO:0000313" key="2">
    <source>
        <dbReference type="EMBL" id="QEV43489.1"/>
    </source>
</evidence>
<gene>
    <name evidence="2" type="ORF">CP978_25730</name>
</gene>
<dbReference type="Gene3D" id="3.30.2310.20">
    <property type="entry name" value="RelE-like"/>
    <property type="match status" value="1"/>
</dbReference>
<dbReference type="Pfam" id="PF06769">
    <property type="entry name" value="YoeB_toxin"/>
    <property type="match status" value="1"/>
</dbReference>
<dbReference type="OrthoDB" id="9801102at2"/>
<evidence type="ECO:0000313" key="3">
    <source>
        <dbReference type="Proteomes" id="UP000325763"/>
    </source>
</evidence>
<protein>
    <recommendedName>
        <fullName evidence="1">Endoribonuclease YoeB</fullName>
    </recommendedName>
</protein>
<proteinExistence type="predicted"/>
<organism evidence="2 3">
    <name type="scientific">Streptomyces nodosus</name>
    <dbReference type="NCBI Taxonomy" id="40318"/>
    <lineage>
        <taxon>Bacteria</taxon>
        <taxon>Bacillati</taxon>
        <taxon>Actinomycetota</taxon>
        <taxon>Actinomycetes</taxon>
        <taxon>Kitasatosporales</taxon>
        <taxon>Streptomycetaceae</taxon>
        <taxon>Streptomyces</taxon>
    </lineage>
</organism>
<dbReference type="AlphaFoldDB" id="A0A5P2WJ85"/>
<dbReference type="RefSeq" id="WP_079162556.1">
    <property type="nucleotide sequence ID" value="NZ_CP071465.1"/>
</dbReference>
<evidence type="ECO:0000256" key="1">
    <source>
        <dbReference type="ARBA" id="ARBA00050056"/>
    </source>
</evidence>
<name>A0A5P2WJ85_9ACTN</name>
<sequence>MGLVRGGREARRAGRLTGGPKRCLRIDEEHRLVYVVTNEEVIVIAARYHY</sequence>
<dbReference type="InterPro" id="IPR035093">
    <property type="entry name" value="RelE/ParE_toxin_dom_sf"/>
</dbReference>